<evidence type="ECO:0000313" key="3">
    <source>
        <dbReference type="Proteomes" id="UP001295684"/>
    </source>
</evidence>
<dbReference type="EMBL" id="CAMPGE010020947">
    <property type="protein sequence ID" value="CAI2379126.1"/>
    <property type="molecule type" value="Genomic_DNA"/>
</dbReference>
<keyword evidence="1" id="KW-0732">Signal</keyword>
<organism evidence="2 3">
    <name type="scientific">Euplotes crassus</name>
    <dbReference type="NCBI Taxonomy" id="5936"/>
    <lineage>
        <taxon>Eukaryota</taxon>
        <taxon>Sar</taxon>
        <taxon>Alveolata</taxon>
        <taxon>Ciliophora</taxon>
        <taxon>Intramacronucleata</taxon>
        <taxon>Spirotrichea</taxon>
        <taxon>Hypotrichia</taxon>
        <taxon>Euplotida</taxon>
        <taxon>Euplotidae</taxon>
        <taxon>Moneuplotes</taxon>
    </lineage>
</organism>
<dbReference type="Proteomes" id="UP001295684">
    <property type="component" value="Unassembled WGS sequence"/>
</dbReference>
<protein>
    <submittedName>
        <fullName evidence="2">Uncharacterized protein</fullName>
    </submittedName>
</protein>
<feature type="chain" id="PRO_5042035734" evidence="1">
    <location>
        <begin position="22"/>
        <end position="235"/>
    </location>
</feature>
<evidence type="ECO:0000256" key="1">
    <source>
        <dbReference type="SAM" id="SignalP"/>
    </source>
</evidence>
<feature type="signal peptide" evidence="1">
    <location>
        <begin position="1"/>
        <end position="21"/>
    </location>
</feature>
<gene>
    <name evidence="2" type="ORF">ECRASSUSDP1_LOCUS20535</name>
</gene>
<dbReference type="AlphaFoldDB" id="A0AAD1XV74"/>
<proteinExistence type="predicted"/>
<sequence length="235" mass="26920">MNYNMSVIILAMITLLLPFSAQIKQEERVEFIKSSDKTLEMVFEVEIYEPQNKASNSVIIDYMIDFALNKAKAHITSVGQKAQAIEVIWDYSSGEIFYYFNQTGECICSQIPKVDSFYAFQDFIINNTTFIGNRGRNLELWQLDVPNKPEEGIWLYAKRDKEMKYNFVSFQHYSNHVSKISGKFMDELKYSSISSSDLQISLCLSSLDIAVDVLPSQYLDIVEVLNLGMLNGSKS</sequence>
<accession>A0AAD1XV74</accession>
<keyword evidence="3" id="KW-1185">Reference proteome</keyword>
<reference evidence="2" key="1">
    <citation type="submission" date="2023-07" db="EMBL/GenBank/DDBJ databases">
        <authorList>
            <consortium name="AG Swart"/>
            <person name="Singh M."/>
            <person name="Singh A."/>
            <person name="Seah K."/>
            <person name="Emmerich C."/>
        </authorList>
    </citation>
    <scope>NUCLEOTIDE SEQUENCE</scope>
    <source>
        <strain evidence="2">DP1</strain>
    </source>
</reference>
<comment type="caution">
    <text evidence="2">The sequence shown here is derived from an EMBL/GenBank/DDBJ whole genome shotgun (WGS) entry which is preliminary data.</text>
</comment>
<name>A0AAD1XV74_EUPCR</name>
<evidence type="ECO:0000313" key="2">
    <source>
        <dbReference type="EMBL" id="CAI2379126.1"/>
    </source>
</evidence>